<dbReference type="AlphaFoldDB" id="A0A0G4IIZ4"/>
<feature type="domain" description="Core" evidence="4">
    <location>
        <begin position="19"/>
        <end position="120"/>
    </location>
</feature>
<keyword evidence="6" id="KW-0496">Mitochondrion</keyword>
<dbReference type="GO" id="GO:0005739">
    <property type="term" value="C:mitochondrion"/>
    <property type="evidence" value="ECO:0007669"/>
    <property type="project" value="TreeGrafter"/>
</dbReference>
<sequence length="126" mass="13684">MLRIAARRLLSSASSSAPLTLTEQCVKRLAMLRRHRKQEDLRLRLSVTSGGCEGFSYVFSFADGQPENGDDDVLVGRDLVIDGVSLDLVRGATIDFEDDIIRSGFVVVQNPNSQSSCGCGSSFSLK</sequence>
<accession>A0A0G4IIZ4</accession>
<evidence type="ECO:0000313" key="7">
    <source>
        <dbReference type="Proteomes" id="UP000039324"/>
    </source>
</evidence>
<dbReference type="OMA" id="SFQIHNP"/>
<dbReference type="Proteomes" id="UP000039324">
    <property type="component" value="Unassembled WGS sequence"/>
</dbReference>
<dbReference type="OrthoDB" id="1938621at2759"/>
<dbReference type="GO" id="GO:0005506">
    <property type="term" value="F:iron ion binding"/>
    <property type="evidence" value="ECO:0007669"/>
    <property type="project" value="TreeGrafter"/>
</dbReference>
<comment type="pathway">
    <text evidence="1">Cofactor biosynthesis; iron-sulfur cluster biosynthesis.</text>
</comment>
<evidence type="ECO:0000259" key="4">
    <source>
        <dbReference type="Pfam" id="PF01521"/>
    </source>
</evidence>
<dbReference type="InterPro" id="IPR000361">
    <property type="entry name" value="ATAP_core_dom"/>
</dbReference>
<evidence type="ECO:0000313" key="8">
    <source>
        <dbReference type="Proteomes" id="UP000290189"/>
    </source>
</evidence>
<proteinExistence type="inferred from homology"/>
<evidence type="ECO:0000313" key="5">
    <source>
        <dbReference type="EMBL" id="CEO95173.1"/>
    </source>
</evidence>
<dbReference type="PANTHER" id="PTHR43011">
    <property type="entry name" value="IRON-SULFUR CLUSTER ASSEMBLY 2 HOMOLOG, MITOCHONDRIAL"/>
    <property type="match status" value="1"/>
</dbReference>
<dbReference type="Proteomes" id="UP000290189">
    <property type="component" value="Unassembled WGS sequence"/>
</dbReference>
<evidence type="ECO:0000313" key="6">
    <source>
        <dbReference type="EMBL" id="SPQ96380.1"/>
    </source>
</evidence>
<keyword evidence="3" id="KW-0411">Iron-sulfur</keyword>
<dbReference type="InterPro" id="IPR016092">
    <property type="entry name" value="ATAP"/>
</dbReference>
<keyword evidence="3" id="KW-0004">4Fe-4S</keyword>
<comment type="similarity">
    <text evidence="2">Belongs to the HesB/IscA family.</text>
</comment>
<evidence type="ECO:0000256" key="3">
    <source>
        <dbReference type="ARBA" id="ARBA00022485"/>
    </source>
</evidence>
<dbReference type="GO" id="GO:0051537">
    <property type="term" value="F:2 iron, 2 sulfur cluster binding"/>
    <property type="evidence" value="ECO:0007669"/>
    <property type="project" value="TreeGrafter"/>
</dbReference>
<dbReference type="InterPro" id="IPR035903">
    <property type="entry name" value="HesB-like_dom_sf"/>
</dbReference>
<keyword evidence="3" id="KW-0408">Iron</keyword>
<dbReference type="NCBIfam" id="TIGR00049">
    <property type="entry name" value="iron-sulfur cluster assembly accessory protein"/>
    <property type="match status" value="1"/>
</dbReference>
<dbReference type="GO" id="GO:0051539">
    <property type="term" value="F:4 iron, 4 sulfur cluster binding"/>
    <property type="evidence" value="ECO:0007669"/>
    <property type="project" value="UniProtKB-KW"/>
</dbReference>
<evidence type="ECO:0000256" key="1">
    <source>
        <dbReference type="ARBA" id="ARBA00005151"/>
    </source>
</evidence>
<reference evidence="5 7" key="1">
    <citation type="submission" date="2015-02" db="EMBL/GenBank/DDBJ databases">
        <authorList>
            <person name="Chooi Y.-H."/>
        </authorList>
    </citation>
    <scope>NUCLEOTIDE SEQUENCE [LARGE SCALE GENOMIC DNA]</scope>
    <source>
        <strain evidence="5">E3</strain>
    </source>
</reference>
<dbReference type="EMBL" id="OVEO01000005">
    <property type="protein sequence ID" value="SPQ96380.1"/>
    <property type="molecule type" value="Genomic_DNA"/>
</dbReference>
<dbReference type="PANTHER" id="PTHR43011:SF1">
    <property type="entry name" value="IRON-SULFUR CLUSTER ASSEMBLY 2 HOMOLOG, MITOCHONDRIAL"/>
    <property type="match status" value="1"/>
</dbReference>
<name>A0A0G4IIZ4_PLABS</name>
<gene>
    <name evidence="5" type="ORF">PBRA_003939</name>
    <name evidence="6" type="ORF">PLBR_LOCUS3595</name>
</gene>
<dbReference type="Pfam" id="PF01521">
    <property type="entry name" value="Fe-S_biosyn"/>
    <property type="match status" value="1"/>
</dbReference>
<keyword evidence="7" id="KW-1185">Reference proteome</keyword>
<reference evidence="6 8" key="2">
    <citation type="submission" date="2018-03" db="EMBL/GenBank/DDBJ databases">
        <authorList>
            <person name="Fogelqvist J."/>
        </authorList>
    </citation>
    <scope>NUCLEOTIDE SEQUENCE [LARGE SCALE GENOMIC DNA]</scope>
</reference>
<evidence type="ECO:0000256" key="2">
    <source>
        <dbReference type="ARBA" id="ARBA00006718"/>
    </source>
</evidence>
<dbReference type="GO" id="GO:0016226">
    <property type="term" value="P:iron-sulfur cluster assembly"/>
    <property type="evidence" value="ECO:0007669"/>
    <property type="project" value="InterPro"/>
</dbReference>
<organism evidence="5 7">
    <name type="scientific">Plasmodiophora brassicae</name>
    <name type="common">Clubroot disease agent</name>
    <dbReference type="NCBI Taxonomy" id="37360"/>
    <lineage>
        <taxon>Eukaryota</taxon>
        <taxon>Sar</taxon>
        <taxon>Rhizaria</taxon>
        <taxon>Endomyxa</taxon>
        <taxon>Phytomyxea</taxon>
        <taxon>Plasmodiophorida</taxon>
        <taxon>Plasmodiophoridae</taxon>
        <taxon>Plasmodiophora</taxon>
    </lineage>
</organism>
<dbReference type="Gene3D" id="2.60.300.12">
    <property type="entry name" value="HesB-like domain"/>
    <property type="match status" value="1"/>
</dbReference>
<keyword evidence="3" id="KW-0479">Metal-binding</keyword>
<dbReference type="SUPFAM" id="SSF89360">
    <property type="entry name" value="HesB-like domain"/>
    <property type="match status" value="1"/>
</dbReference>
<dbReference type="EMBL" id="CDSF01000013">
    <property type="protein sequence ID" value="CEO95173.1"/>
    <property type="molecule type" value="Genomic_DNA"/>
</dbReference>
<geneLocation type="mitochondrion" evidence="6"/>
<protein>
    <recommendedName>
        <fullName evidence="4">Core domain-containing protein</fullName>
    </recommendedName>
</protein>
<dbReference type="STRING" id="37360.A0A0G4IIZ4"/>